<dbReference type="AlphaFoldDB" id="I4EMM6"/>
<comment type="caution">
    <text evidence="1">The sequence shown here is derived from an EMBL/GenBank/DDBJ whole genome shotgun (WGS) entry which is preliminary data.</text>
</comment>
<dbReference type="EMBL" id="CAGS01000579">
    <property type="protein sequence ID" value="CCF85939.1"/>
    <property type="molecule type" value="Genomic_DNA"/>
</dbReference>
<dbReference type="Proteomes" id="UP000004221">
    <property type="component" value="Unassembled WGS sequence"/>
</dbReference>
<organism evidence="1 2">
    <name type="scientific">Nitrolancea hollandica Lb</name>
    <dbReference type="NCBI Taxonomy" id="1129897"/>
    <lineage>
        <taxon>Bacteria</taxon>
        <taxon>Pseudomonadati</taxon>
        <taxon>Thermomicrobiota</taxon>
        <taxon>Thermomicrobia</taxon>
        <taxon>Sphaerobacterales</taxon>
        <taxon>Sphaerobacterineae</taxon>
        <taxon>Sphaerobacteraceae</taxon>
        <taxon>Nitrolancea</taxon>
    </lineage>
</organism>
<dbReference type="Gene3D" id="3.90.650.10">
    <property type="entry name" value="PurM-like C-terminal domain"/>
    <property type="match status" value="1"/>
</dbReference>
<dbReference type="InterPro" id="IPR036676">
    <property type="entry name" value="PurM-like_C_sf"/>
</dbReference>
<protein>
    <submittedName>
        <fullName evidence="1">Thiamine-monophosphate kinase</fullName>
    </submittedName>
</protein>
<evidence type="ECO:0000313" key="1">
    <source>
        <dbReference type="EMBL" id="CCF85939.1"/>
    </source>
</evidence>
<gene>
    <name evidence="1" type="ORF">NITHO_620009</name>
</gene>
<dbReference type="GO" id="GO:0016301">
    <property type="term" value="F:kinase activity"/>
    <property type="evidence" value="ECO:0007669"/>
    <property type="project" value="UniProtKB-KW"/>
</dbReference>
<reference evidence="1 2" key="1">
    <citation type="journal article" date="2012" name="ISME J.">
        <title>Nitrification expanded: discovery, physiology and genomics of a nitrite-oxidizing bacterium from the phylum Chloroflexi.</title>
        <authorList>
            <person name="Sorokin D.Y."/>
            <person name="Lucker S."/>
            <person name="Vejmelkova D."/>
            <person name="Kostrikina N.A."/>
            <person name="Kleerebezem R."/>
            <person name="Rijpstra W.I."/>
            <person name="Damste J.S."/>
            <person name="Le Paslier D."/>
            <person name="Muyzer G."/>
            <person name="Wagner M."/>
            <person name="van Loosdrecht M.C."/>
            <person name="Daims H."/>
        </authorList>
    </citation>
    <scope>NUCLEOTIDE SEQUENCE [LARGE SCALE GENOMIC DNA]</scope>
    <source>
        <strain evidence="2">none</strain>
    </source>
</reference>
<evidence type="ECO:0000313" key="2">
    <source>
        <dbReference type="Proteomes" id="UP000004221"/>
    </source>
</evidence>
<keyword evidence="2" id="KW-1185">Reference proteome</keyword>
<proteinExistence type="predicted"/>
<accession>I4EMM6</accession>
<name>I4EMM6_9BACT</name>
<dbReference type="SUPFAM" id="SSF56042">
    <property type="entry name" value="PurM C-terminal domain-like"/>
    <property type="match status" value="1"/>
</dbReference>
<sequence length="109" mass="12077">MPKICHMSGVSAVIDLPLLPVPAAVKWAFTDWTDLALRGGEDYELLFACSPAVFERVCCYFRRFRLRAPIRIGEITGAGERGPVVRLRDAAGRLRDVEPGGFSHFGELD</sequence>
<keyword evidence="1" id="KW-0808">Transferase</keyword>
<keyword evidence="1" id="KW-0418">Kinase</keyword>